<dbReference type="InterPro" id="IPR002130">
    <property type="entry name" value="Cyclophilin-type_PPIase_dom"/>
</dbReference>
<feature type="compositionally biased region" description="Basic and acidic residues" evidence="5">
    <location>
        <begin position="626"/>
        <end position="650"/>
    </location>
</feature>
<comment type="catalytic activity">
    <reaction evidence="1">
        <text>[protein]-peptidylproline (omega=180) = [protein]-peptidylproline (omega=0)</text>
        <dbReference type="Rhea" id="RHEA:16237"/>
        <dbReference type="Rhea" id="RHEA-COMP:10747"/>
        <dbReference type="Rhea" id="RHEA-COMP:10748"/>
        <dbReference type="ChEBI" id="CHEBI:83833"/>
        <dbReference type="ChEBI" id="CHEBI:83834"/>
        <dbReference type="EC" id="5.2.1.8"/>
    </reaction>
</comment>
<evidence type="ECO:0000256" key="4">
    <source>
        <dbReference type="ARBA" id="ARBA00023235"/>
    </source>
</evidence>
<organism evidence="7 8">
    <name type="scientific">Thanatephorus cucumeris (strain AG1-IA)</name>
    <name type="common">Rice sheath blight fungus</name>
    <name type="synonym">Rhizoctonia solani</name>
    <dbReference type="NCBI Taxonomy" id="983506"/>
    <lineage>
        <taxon>Eukaryota</taxon>
        <taxon>Fungi</taxon>
        <taxon>Dikarya</taxon>
        <taxon>Basidiomycota</taxon>
        <taxon>Agaricomycotina</taxon>
        <taxon>Agaricomycetes</taxon>
        <taxon>Cantharellales</taxon>
        <taxon>Ceratobasidiaceae</taxon>
        <taxon>Rhizoctonia</taxon>
        <taxon>Rhizoctonia solani AG-1</taxon>
    </lineage>
</organism>
<reference evidence="7 8" key="1">
    <citation type="journal article" date="2013" name="Nat. Commun.">
        <title>The evolution and pathogenic mechanisms of the rice sheath blight pathogen.</title>
        <authorList>
            <person name="Zheng A."/>
            <person name="Lin R."/>
            <person name="Xu L."/>
            <person name="Qin P."/>
            <person name="Tang C."/>
            <person name="Ai P."/>
            <person name="Zhang D."/>
            <person name="Liu Y."/>
            <person name="Sun Z."/>
            <person name="Feng H."/>
            <person name="Wang Y."/>
            <person name="Chen Y."/>
            <person name="Liang X."/>
            <person name="Fu R."/>
            <person name="Li Q."/>
            <person name="Zhang J."/>
            <person name="Yu X."/>
            <person name="Xie Z."/>
            <person name="Ding L."/>
            <person name="Guan P."/>
            <person name="Tang J."/>
            <person name="Liang Y."/>
            <person name="Wang S."/>
            <person name="Deng Q."/>
            <person name="Li S."/>
            <person name="Zhu J."/>
            <person name="Wang L."/>
            <person name="Liu H."/>
            <person name="Li P."/>
        </authorList>
    </citation>
    <scope>NUCLEOTIDE SEQUENCE [LARGE SCALE GENOMIC DNA]</scope>
    <source>
        <strain evidence="8">AG-1 IA</strain>
    </source>
</reference>
<feature type="domain" description="PPIase cyclophilin-type" evidence="6">
    <location>
        <begin position="226"/>
        <end position="376"/>
    </location>
</feature>
<protein>
    <recommendedName>
        <fullName evidence="2">peptidylprolyl isomerase</fullName>
        <ecNumber evidence="2">5.2.1.8</ecNumber>
    </recommendedName>
</protein>
<dbReference type="Gene3D" id="2.40.100.10">
    <property type="entry name" value="Cyclophilin-like"/>
    <property type="match status" value="1"/>
</dbReference>
<evidence type="ECO:0000313" key="7">
    <source>
        <dbReference type="EMBL" id="ELU45427.1"/>
    </source>
</evidence>
<keyword evidence="3" id="KW-0697">Rotamase</keyword>
<feature type="compositionally biased region" description="Pro residues" evidence="5">
    <location>
        <begin position="487"/>
        <end position="499"/>
    </location>
</feature>
<dbReference type="GO" id="GO:0071013">
    <property type="term" value="C:catalytic step 2 spliceosome"/>
    <property type="evidence" value="ECO:0007669"/>
    <property type="project" value="TreeGrafter"/>
</dbReference>
<evidence type="ECO:0000256" key="1">
    <source>
        <dbReference type="ARBA" id="ARBA00000971"/>
    </source>
</evidence>
<dbReference type="GO" id="GO:0003755">
    <property type="term" value="F:peptidyl-prolyl cis-trans isomerase activity"/>
    <property type="evidence" value="ECO:0007669"/>
    <property type="project" value="UniProtKB-KW"/>
</dbReference>
<dbReference type="HOGENOM" id="CLU_399106_0_0_1"/>
<accession>L8X8L0</accession>
<dbReference type="Pfam" id="PF00160">
    <property type="entry name" value="Pro_isomerase"/>
    <property type="match status" value="1"/>
</dbReference>
<dbReference type="SUPFAM" id="SSF50891">
    <property type="entry name" value="Cyclophilin-like"/>
    <property type="match status" value="1"/>
</dbReference>
<evidence type="ECO:0000259" key="6">
    <source>
        <dbReference type="PROSITE" id="PS50072"/>
    </source>
</evidence>
<feature type="compositionally biased region" description="Basic and acidic residues" evidence="5">
    <location>
        <begin position="584"/>
        <end position="603"/>
    </location>
</feature>
<evidence type="ECO:0000256" key="2">
    <source>
        <dbReference type="ARBA" id="ARBA00013194"/>
    </source>
</evidence>
<sequence length="690" mass="75847">MRPIVRARSETEEVWRMMRTMTLMVYWATSSLSGSASNAKAGSCLEDGASCGLVGSRRASRSSWVRKVNAIEWEESFCRWACVLYTMRNEFISLQVHTRASDHGMKLGAGELDEEFDRLLKCRVRLDTTCSLCSLSLPNTKKRTLAWSRLTRALIIALCDWGTFVDASARLDMVLFMFWPPPPPPPPTVGSSVDAEANMMIMYVCLPGHVFFALARHTHYIPPAMSTSSVTLQTNMGDVTFELYEQHAPKVCISHWKLTMFKRGYYNGNIFHRIIADFMIQGGDPTGTGRGGTSIYGQKFEDEITPELRFTGAGILAMGTCCFLSATSLAQPCTNSQLGTKHKWYIRSNEQVVLGTHTLARLSILHYARAYTLPGRQAHHIWTCKQWNEGCTKVRRCGHRCPRQEQTKGRSQNIQSIHPGINDIQSRARHDFADVDHSIHECTTIPPRLIHVQTNHHGPLIGGGGKPGIVTNSGLGSDSDSDLSSAPPSPRLAPSPSTPTPHRESSLSPAPTLSLGRASFPLTSPPQPQQHQETRERSLSSATEPPWKSRPRPKRQLSTSAPNPPAASPKRRRQNGKASVTTKDVTEKGNDSSRKGNEEKAEGESASGKGKQVAGARVKVGKIKLRVKEDPPAPIDPETHDPNSGDEKLETLASTLSKTVSPAPWKSKISPPSGLVNTNKAKPAPFSANR</sequence>
<keyword evidence="4 7" id="KW-0413">Isomerase</keyword>
<dbReference type="Proteomes" id="UP000011668">
    <property type="component" value="Unassembled WGS sequence"/>
</dbReference>
<name>L8X8L0_THACA</name>
<proteinExistence type="predicted"/>
<dbReference type="OrthoDB" id="2505887at2759"/>
<dbReference type="InterPro" id="IPR044666">
    <property type="entry name" value="Cyclophilin_A-like"/>
</dbReference>
<dbReference type="PANTHER" id="PTHR45625">
    <property type="entry name" value="PEPTIDYL-PROLYL CIS-TRANS ISOMERASE-RELATED"/>
    <property type="match status" value="1"/>
</dbReference>
<comment type="caution">
    <text evidence="7">The sequence shown here is derived from an EMBL/GenBank/DDBJ whole genome shotgun (WGS) entry which is preliminary data.</text>
</comment>
<evidence type="ECO:0000313" key="8">
    <source>
        <dbReference type="Proteomes" id="UP000011668"/>
    </source>
</evidence>
<evidence type="ECO:0000256" key="3">
    <source>
        <dbReference type="ARBA" id="ARBA00023110"/>
    </source>
</evidence>
<dbReference type="EC" id="5.2.1.8" evidence="2"/>
<dbReference type="PROSITE" id="PS00170">
    <property type="entry name" value="CSA_PPIASE_1"/>
    <property type="match status" value="1"/>
</dbReference>
<keyword evidence="8" id="KW-1185">Reference proteome</keyword>
<feature type="compositionally biased region" description="Low complexity" evidence="5">
    <location>
        <begin position="473"/>
        <end position="486"/>
    </location>
</feature>
<gene>
    <name evidence="7" type="ORF">AG1IA_00543</name>
</gene>
<dbReference type="GO" id="GO:0006457">
    <property type="term" value="P:protein folding"/>
    <property type="evidence" value="ECO:0007669"/>
    <property type="project" value="InterPro"/>
</dbReference>
<dbReference type="EMBL" id="AFRT01000083">
    <property type="protein sequence ID" value="ELU45427.1"/>
    <property type="molecule type" value="Genomic_DNA"/>
</dbReference>
<dbReference type="InterPro" id="IPR029000">
    <property type="entry name" value="Cyclophilin-like_dom_sf"/>
</dbReference>
<dbReference type="InterPro" id="IPR020892">
    <property type="entry name" value="Cyclophilin-type_PPIase_CS"/>
</dbReference>
<feature type="region of interest" description="Disordered" evidence="5">
    <location>
        <begin position="454"/>
        <end position="690"/>
    </location>
</feature>
<evidence type="ECO:0000256" key="5">
    <source>
        <dbReference type="SAM" id="MobiDB-lite"/>
    </source>
</evidence>
<dbReference type="AlphaFoldDB" id="L8X8L0"/>
<dbReference type="STRING" id="983506.L8X8L0"/>
<dbReference type="PANTHER" id="PTHR45625:SF4">
    <property type="entry name" value="PEPTIDYLPROLYL ISOMERASE DOMAIN AND WD REPEAT-CONTAINING PROTEIN 1"/>
    <property type="match status" value="1"/>
</dbReference>
<dbReference type="PROSITE" id="PS50072">
    <property type="entry name" value="CSA_PPIASE_2"/>
    <property type="match status" value="1"/>
</dbReference>